<evidence type="ECO:0000256" key="3">
    <source>
        <dbReference type="ARBA" id="ARBA00023014"/>
    </source>
</evidence>
<evidence type="ECO:0000256" key="2">
    <source>
        <dbReference type="ARBA" id="ARBA00023004"/>
    </source>
</evidence>
<keyword evidence="2" id="KW-0408">Iron</keyword>
<protein>
    <submittedName>
        <fullName evidence="4">Radical SAM protein</fullName>
    </submittedName>
</protein>
<keyword evidence="1" id="KW-0479">Metal-binding</keyword>
<keyword evidence="3" id="KW-0411">Iron-sulfur</keyword>
<reference evidence="4 5" key="1">
    <citation type="submission" date="2023-08" db="EMBL/GenBank/DDBJ databases">
        <title>Implementing the SeqCode for naming new Mesorhizobium species isolated from Vachellia karroo root nodules.</title>
        <authorList>
            <person name="Van Lill M."/>
        </authorList>
    </citation>
    <scope>NUCLEOTIDE SEQUENCE [LARGE SCALE GENOMIC DNA]</scope>
    <source>
        <strain evidence="4 5">VK23A</strain>
    </source>
</reference>
<dbReference type="Proteomes" id="UP001271780">
    <property type="component" value="Unassembled WGS sequence"/>
</dbReference>
<name>A0ABU4XN12_9HYPH</name>
<evidence type="ECO:0000313" key="5">
    <source>
        <dbReference type="Proteomes" id="UP001271780"/>
    </source>
</evidence>
<comment type="caution">
    <text evidence="4">The sequence shown here is derived from an EMBL/GenBank/DDBJ whole genome shotgun (WGS) entry which is preliminary data.</text>
</comment>
<evidence type="ECO:0000256" key="1">
    <source>
        <dbReference type="ARBA" id="ARBA00022723"/>
    </source>
</evidence>
<evidence type="ECO:0000313" key="4">
    <source>
        <dbReference type="EMBL" id="MDX8476140.1"/>
    </source>
</evidence>
<dbReference type="EMBL" id="JAVIIZ010000028">
    <property type="protein sequence ID" value="MDX8476140.1"/>
    <property type="molecule type" value="Genomic_DNA"/>
</dbReference>
<proteinExistence type="predicted"/>
<dbReference type="InterPro" id="IPR040086">
    <property type="entry name" value="MJ0683-like"/>
</dbReference>
<dbReference type="PANTHER" id="PTHR43432:SF4">
    <property type="entry name" value="RADICAL SAM CORE DOMAIN-CONTAINING PROTEIN"/>
    <property type="match status" value="1"/>
</dbReference>
<sequence>MIAFERVRQKRVRSVPNNLPPALREIIDYRKSGLSLNHIVGCPLDCGYCVRHIFANYEMKRPHLIVDDEVAVEQLVGHWAFVPHRTPLQIFNRATDPFLPGVKDHLFATLKQIDDRGLSNPVLVITRWEIDASDVAWLETLRNVKLTILVTWSGIDNDRIEPVSSRIAERSLEVLRSAASRTKIVLYWRPLIAGLNDTCANLQRARTLAQYADATVFTGLFFREEIREHFRAAGIPDLYQEVARRKILPSSVERRVLRAFEGVPIFRKTSCGVAYAHGTADYNGHFGISEICDICPNDQRALCGKAHRRPDIDEVRKLAEMVNLQTDNALVTDRAVEVSGSTEYQRYFIQHALNYQVHDRAQPHRPYRHGRAEVGWE</sequence>
<dbReference type="PANTHER" id="PTHR43432">
    <property type="entry name" value="SLR0285 PROTEIN"/>
    <property type="match status" value="1"/>
</dbReference>
<gene>
    <name evidence="4" type="ORF">RFM27_29135</name>
</gene>
<organism evidence="4 5">
    <name type="scientific">Mesorhizobium dulcispinae</name>
    <dbReference type="NCBI Taxonomy" id="3072316"/>
    <lineage>
        <taxon>Bacteria</taxon>
        <taxon>Pseudomonadati</taxon>
        <taxon>Pseudomonadota</taxon>
        <taxon>Alphaproteobacteria</taxon>
        <taxon>Hyphomicrobiales</taxon>
        <taxon>Phyllobacteriaceae</taxon>
        <taxon>Mesorhizobium</taxon>
    </lineage>
</organism>
<dbReference type="RefSeq" id="WP_320252981.1">
    <property type="nucleotide sequence ID" value="NZ_JAVIIX010000027.1"/>
</dbReference>
<accession>A0ABU4XN12</accession>
<keyword evidence="5" id="KW-1185">Reference proteome</keyword>